<keyword evidence="2" id="KW-1185">Reference proteome</keyword>
<evidence type="ECO:0000313" key="2">
    <source>
        <dbReference type="Proteomes" id="UP000215931"/>
    </source>
</evidence>
<organism evidence="1 2">
    <name type="scientific">Mesorhizobium wenxiniae</name>
    <dbReference type="NCBI Taxonomy" id="2014805"/>
    <lineage>
        <taxon>Bacteria</taxon>
        <taxon>Pseudomonadati</taxon>
        <taxon>Pseudomonadota</taxon>
        <taxon>Alphaproteobacteria</taxon>
        <taxon>Hyphomicrobiales</taxon>
        <taxon>Phyllobacteriaceae</taxon>
        <taxon>Mesorhizobium</taxon>
    </lineage>
</organism>
<accession>A0A271KNP5</accession>
<proteinExistence type="predicted"/>
<dbReference type="EMBL" id="NPKH01000001">
    <property type="protein sequence ID" value="PAP97458.1"/>
    <property type="molecule type" value="Genomic_DNA"/>
</dbReference>
<evidence type="ECO:0000313" key="1">
    <source>
        <dbReference type="EMBL" id="PAP97458.1"/>
    </source>
</evidence>
<gene>
    <name evidence="1" type="ORF">CIT31_00930</name>
</gene>
<comment type="caution">
    <text evidence="1">The sequence shown here is derived from an EMBL/GenBank/DDBJ whole genome shotgun (WGS) entry which is preliminary data.</text>
</comment>
<dbReference type="Proteomes" id="UP000215931">
    <property type="component" value="Unassembled WGS sequence"/>
</dbReference>
<name>A0A271KNP5_9HYPH</name>
<sequence>MRVQLIWRLKCRKASRPVRGASLLRSSTPKYHHKPRALAFGDVQFPTMSEYSQICWIDFKWFSHLAQRMLVIRKHVTDQQEVA</sequence>
<reference evidence="1 2" key="1">
    <citation type="submission" date="2017-08" db="EMBL/GenBank/DDBJ databases">
        <title>Mesorhizobium wenxinae sp. nov., a novel rhizobial species isolated from root nodules of chickpea (Cicer arietinum L.).</title>
        <authorList>
            <person name="Zhang J."/>
        </authorList>
    </citation>
    <scope>NUCLEOTIDE SEQUENCE [LARGE SCALE GENOMIC DNA]</scope>
    <source>
        <strain evidence="2">WYCCWR 10019</strain>
    </source>
</reference>
<protein>
    <submittedName>
        <fullName evidence="1">Uncharacterized protein</fullName>
    </submittedName>
</protein>
<dbReference type="AlphaFoldDB" id="A0A271KNP5"/>